<accession>A0AAD6TC44</accession>
<sequence>MLIWVILYVDPGYPIHRSRVILSTVGNKPEASGLFQKRKSSADFARIMTKLLTAQNNQEVGYVSPFKTGSGISRKLFPLGFELQPIGNSSEYSSRSRPCNATSTVRPKGQGYPLFHSRVIVRTKLNDGGREQRSILRLILRNDEVSNGQRDWLSSCPYDGLNDGAHGTYMPQIQS</sequence>
<evidence type="ECO:0000313" key="2">
    <source>
        <dbReference type="Proteomes" id="UP001218188"/>
    </source>
</evidence>
<protein>
    <submittedName>
        <fullName evidence="1">Uncharacterized protein</fullName>
    </submittedName>
</protein>
<dbReference type="AlphaFoldDB" id="A0AAD6TC44"/>
<dbReference type="Proteomes" id="UP001218188">
    <property type="component" value="Unassembled WGS sequence"/>
</dbReference>
<evidence type="ECO:0000313" key="1">
    <source>
        <dbReference type="EMBL" id="KAJ7042295.1"/>
    </source>
</evidence>
<proteinExistence type="predicted"/>
<name>A0AAD6TC44_9AGAR</name>
<reference evidence="1" key="1">
    <citation type="submission" date="2023-03" db="EMBL/GenBank/DDBJ databases">
        <title>Massive genome expansion in bonnet fungi (Mycena s.s.) driven by repeated elements and novel gene families across ecological guilds.</title>
        <authorList>
            <consortium name="Lawrence Berkeley National Laboratory"/>
            <person name="Harder C.B."/>
            <person name="Miyauchi S."/>
            <person name="Viragh M."/>
            <person name="Kuo A."/>
            <person name="Thoen E."/>
            <person name="Andreopoulos B."/>
            <person name="Lu D."/>
            <person name="Skrede I."/>
            <person name="Drula E."/>
            <person name="Henrissat B."/>
            <person name="Morin E."/>
            <person name="Kohler A."/>
            <person name="Barry K."/>
            <person name="LaButti K."/>
            <person name="Morin E."/>
            <person name="Salamov A."/>
            <person name="Lipzen A."/>
            <person name="Mereny Z."/>
            <person name="Hegedus B."/>
            <person name="Baldrian P."/>
            <person name="Stursova M."/>
            <person name="Weitz H."/>
            <person name="Taylor A."/>
            <person name="Grigoriev I.V."/>
            <person name="Nagy L.G."/>
            <person name="Martin F."/>
            <person name="Kauserud H."/>
        </authorList>
    </citation>
    <scope>NUCLEOTIDE SEQUENCE</scope>
    <source>
        <strain evidence="1">CBHHK200</strain>
    </source>
</reference>
<organism evidence="1 2">
    <name type="scientific">Mycena alexandri</name>
    <dbReference type="NCBI Taxonomy" id="1745969"/>
    <lineage>
        <taxon>Eukaryota</taxon>
        <taxon>Fungi</taxon>
        <taxon>Dikarya</taxon>
        <taxon>Basidiomycota</taxon>
        <taxon>Agaricomycotina</taxon>
        <taxon>Agaricomycetes</taxon>
        <taxon>Agaricomycetidae</taxon>
        <taxon>Agaricales</taxon>
        <taxon>Marasmiineae</taxon>
        <taxon>Mycenaceae</taxon>
        <taxon>Mycena</taxon>
    </lineage>
</organism>
<keyword evidence="2" id="KW-1185">Reference proteome</keyword>
<dbReference type="EMBL" id="JARJCM010000013">
    <property type="protein sequence ID" value="KAJ7042295.1"/>
    <property type="molecule type" value="Genomic_DNA"/>
</dbReference>
<comment type="caution">
    <text evidence="1">The sequence shown here is derived from an EMBL/GenBank/DDBJ whole genome shotgun (WGS) entry which is preliminary data.</text>
</comment>
<gene>
    <name evidence="1" type="ORF">C8F04DRAFT_1229975</name>
</gene>